<evidence type="ECO:0000256" key="7">
    <source>
        <dbReference type="PROSITE-ProRule" id="PRU00339"/>
    </source>
</evidence>
<feature type="region of interest" description="Disordered" evidence="8">
    <location>
        <begin position="562"/>
        <end position="628"/>
    </location>
</feature>
<dbReference type="PROSITE" id="PS50005">
    <property type="entry name" value="TPR"/>
    <property type="match status" value="1"/>
</dbReference>
<evidence type="ECO:0000256" key="5">
    <source>
        <dbReference type="ARBA" id="ARBA00023163"/>
    </source>
</evidence>
<comment type="caution">
    <text evidence="10">The sequence shown here is derived from an EMBL/GenBank/DDBJ whole genome shotgun (WGS) entry which is preliminary data.</text>
</comment>
<evidence type="ECO:0000256" key="8">
    <source>
        <dbReference type="SAM" id="MobiDB-lite"/>
    </source>
</evidence>
<evidence type="ECO:0000313" key="10">
    <source>
        <dbReference type="EMBL" id="MBZ5715468.1"/>
    </source>
</evidence>
<dbReference type="RefSeq" id="WP_224197209.1">
    <property type="nucleotide sequence ID" value="NZ_JAIRAU010000057.1"/>
</dbReference>
<dbReference type="InterPro" id="IPR025497">
    <property type="entry name" value="PatA-like_N"/>
</dbReference>
<feature type="compositionally biased region" description="Basic and acidic residues" evidence="8">
    <location>
        <begin position="596"/>
        <end position="607"/>
    </location>
</feature>
<feature type="region of interest" description="Disordered" evidence="8">
    <location>
        <begin position="382"/>
        <end position="407"/>
    </location>
</feature>
<keyword evidence="3" id="KW-0805">Transcription regulation</keyword>
<dbReference type="Proteomes" id="UP001139031">
    <property type="component" value="Unassembled WGS sequence"/>
</dbReference>
<accession>A0ABS7U4H6</accession>
<feature type="compositionally biased region" description="Basic and acidic residues" evidence="8">
    <location>
        <begin position="386"/>
        <end position="407"/>
    </location>
</feature>
<feature type="compositionally biased region" description="Low complexity" evidence="8">
    <location>
        <begin position="562"/>
        <end position="590"/>
    </location>
</feature>
<dbReference type="Gene3D" id="1.25.40.10">
    <property type="entry name" value="Tetratricopeptide repeat domain"/>
    <property type="match status" value="1"/>
</dbReference>
<feature type="domain" description="Response regulatory" evidence="9">
    <location>
        <begin position="5"/>
        <end position="121"/>
    </location>
</feature>
<dbReference type="InterPro" id="IPR011990">
    <property type="entry name" value="TPR-like_helical_dom_sf"/>
</dbReference>
<dbReference type="SUPFAM" id="SSF48452">
    <property type="entry name" value="TPR-like"/>
    <property type="match status" value="1"/>
</dbReference>
<keyword evidence="2" id="KW-0902">Two-component regulatory system</keyword>
<keyword evidence="4" id="KW-0238">DNA-binding</keyword>
<dbReference type="SMART" id="SM00028">
    <property type="entry name" value="TPR"/>
    <property type="match status" value="2"/>
</dbReference>
<dbReference type="PANTHER" id="PTHR48111">
    <property type="entry name" value="REGULATOR OF RPOS"/>
    <property type="match status" value="1"/>
</dbReference>
<dbReference type="Pfam" id="PF00072">
    <property type="entry name" value="Response_reg"/>
    <property type="match status" value="1"/>
</dbReference>
<keyword evidence="7" id="KW-0802">TPR repeat</keyword>
<feature type="repeat" description="TPR" evidence="7">
    <location>
        <begin position="700"/>
        <end position="733"/>
    </location>
</feature>
<evidence type="ECO:0000256" key="2">
    <source>
        <dbReference type="ARBA" id="ARBA00023012"/>
    </source>
</evidence>
<keyword evidence="5" id="KW-0804">Transcription</keyword>
<protein>
    <submittedName>
        <fullName evidence="10">DUF4388 domain-containing protein</fullName>
    </submittedName>
</protein>
<dbReference type="SUPFAM" id="SSF52172">
    <property type="entry name" value="CheY-like"/>
    <property type="match status" value="1"/>
</dbReference>
<proteinExistence type="predicted"/>
<dbReference type="PROSITE" id="PS50110">
    <property type="entry name" value="RESPONSE_REGULATORY"/>
    <property type="match status" value="1"/>
</dbReference>
<name>A0ABS7U4H6_9BACT</name>
<dbReference type="InterPro" id="IPR019734">
    <property type="entry name" value="TPR_rpt"/>
</dbReference>
<dbReference type="InterPro" id="IPR039420">
    <property type="entry name" value="WalR-like"/>
</dbReference>
<sequence>MARQNLLIVDADARTRRVLEVSLRKAGYSITAAENMQQALQFLDLTDPELIVSDTRLPDGSGFEFCRIVKSHAKWGQIPFIFLTSATELEDKVHGLELGVDDYLTRPIYVKEIMVRVKMLLQRKQQERIGKKDARTKFSGQLADMAIVDLMQTIEISRKSGTIEFETDLGPATVWFRDGRLIDAQMGRLQAEAAVFRLLGLSDGRFEVEFKPISRVPTIEESTQSLLMEGMRRVDEWGRLLEGLPPLDHVLIVDTTMAMKSEEEMTPKQVAILRRFHQRRTIIQAVDDSGLDDLEALELVSELYFKGLLLEPLESPLERSQETPVEGNLELWDLHRATSMAIQVPPSLATPPKMASDLPPLPTYPQPFPGASGAEHEDVLVGGIPDEAHGPHDAVEEHGPGPHPDRVTDRLGPFTIASPMGAPSAEAVGELVMPRDVPMPRARPSSSVIVRKREQSGAMPVVNNSFEPSHSGGSLLSDSDADMGRLSDLVAQTLALHSGVRPAPAPSPSQLSAADFAIASEERPRPRALWPWGLLAVGTAAVVALLWRGPSAADVPRDRSIAGATPAAKPSAAVAAVEPPKAEGAPEVAKGPLKVAKAEPPRQEPVKTEPVAPTPPPETSPPVGETTITPEQQQKLELAEKHYKNGKAKEAEATLVELVTEAPRFAKAQALLANARLDQGKFAEALPAARAAAEADPSLADAQLALGVVAQELGEVATAVAAYERYLELDPKARYATTVRAQLRSLQRKLPAP</sequence>
<evidence type="ECO:0000256" key="3">
    <source>
        <dbReference type="ARBA" id="ARBA00023015"/>
    </source>
</evidence>
<organism evidence="10 11">
    <name type="scientific">Nannocystis pusilla</name>
    <dbReference type="NCBI Taxonomy" id="889268"/>
    <lineage>
        <taxon>Bacteria</taxon>
        <taxon>Pseudomonadati</taxon>
        <taxon>Myxococcota</taxon>
        <taxon>Polyangia</taxon>
        <taxon>Nannocystales</taxon>
        <taxon>Nannocystaceae</taxon>
        <taxon>Nannocystis</taxon>
    </lineage>
</organism>
<evidence type="ECO:0000256" key="1">
    <source>
        <dbReference type="ARBA" id="ARBA00022553"/>
    </source>
</evidence>
<keyword evidence="1 6" id="KW-0597">Phosphoprotein</keyword>
<dbReference type="InterPro" id="IPR001789">
    <property type="entry name" value="Sig_transdc_resp-reg_receiver"/>
</dbReference>
<keyword evidence="11" id="KW-1185">Reference proteome</keyword>
<evidence type="ECO:0000259" key="9">
    <source>
        <dbReference type="PROSITE" id="PS50110"/>
    </source>
</evidence>
<dbReference type="Gene3D" id="3.40.50.2300">
    <property type="match status" value="1"/>
</dbReference>
<dbReference type="EMBL" id="JAIRAU010000057">
    <property type="protein sequence ID" value="MBZ5715468.1"/>
    <property type="molecule type" value="Genomic_DNA"/>
</dbReference>
<dbReference type="InterPro" id="IPR011006">
    <property type="entry name" value="CheY-like_superfamily"/>
</dbReference>
<dbReference type="Pfam" id="PF13432">
    <property type="entry name" value="TPR_16"/>
    <property type="match status" value="1"/>
</dbReference>
<evidence type="ECO:0000256" key="6">
    <source>
        <dbReference type="PROSITE-ProRule" id="PRU00169"/>
    </source>
</evidence>
<dbReference type="PANTHER" id="PTHR48111:SF1">
    <property type="entry name" value="TWO-COMPONENT RESPONSE REGULATOR ORR33"/>
    <property type="match status" value="1"/>
</dbReference>
<evidence type="ECO:0000256" key="4">
    <source>
        <dbReference type="ARBA" id="ARBA00023125"/>
    </source>
</evidence>
<reference evidence="10" key="1">
    <citation type="submission" date="2021-08" db="EMBL/GenBank/DDBJ databases">
        <authorList>
            <person name="Stevens D.C."/>
        </authorList>
    </citation>
    <scope>NUCLEOTIDE SEQUENCE</scope>
    <source>
        <strain evidence="10">DSM 53165</strain>
    </source>
</reference>
<feature type="modified residue" description="4-aspartylphosphate" evidence="6">
    <location>
        <position position="54"/>
    </location>
</feature>
<gene>
    <name evidence="10" type="ORF">K7C98_40055</name>
</gene>
<dbReference type="Pfam" id="PF14332">
    <property type="entry name" value="DUF4388"/>
    <property type="match status" value="1"/>
</dbReference>
<dbReference type="SMART" id="SM00448">
    <property type="entry name" value="REC"/>
    <property type="match status" value="1"/>
</dbReference>
<evidence type="ECO:0000313" key="11">
    <source>
        <dbReference type="Proteomes" id="UP001139031"/>
    </source>
</evidence>